<protein>
    <recommendedName>
        <fullName evidence="4">TOM1-like protein 2</fullName>
    </recommendedName>
</protein>
<evidence type="ECO:0000313" key="3">
    <source>
        <dbReference type="Proteomes" id="UP001162483"/>
    </source>
</evidence>
<reference evidence="2" key="1">
    <citation type="submission" date="2023-05" db="EMBL/GenBank/DDBJ databases">
        <authorList>
            <person name="Stuckert A."/>
        </authorList>
    </citation>
    <scope>NUCLEOTIDE SEQUENCE</scope>
</reference>
<proteinExistence type="predicted"/>
<evidence type="ECO:0000256" key="1">
    <source>
        <dbReference type="SAM" id="MobiDB-lite"/>
    </source>
</evidence>
<comment type="caution">
    <text evidence="2">The sequence shown here is derived from an EMBL/GenBank/DDBJ whole genome shotgun (WGS) entry which is preliminary data.</text>
</comment>
<name>A0ABN9DY39_9NEOB</name>
<evidence type="ECO:0000313" key="2">
    <source>
        <dbReference type="EMBL" id="CAI9576213.1"/>
    </source>
</evidence>
<sequence length="173" mass="18619">SLIALETSPPTAQAPDVTLSSQLAGLNVSSGSVSVTLQSLEHTKKPGDDFDMFALTRGSNMADQRRSVKYEDPQAADGLAGALDTRQQNTGAIQVPQNNFMEDIEQWLSADVEEEIEGEDGVTSEEFDKFLEERAKAADRLPSLTSPTSDAPRAATSTGQSRKEKDEEALFGL</sequence>
<dbReference type="PANTHER" id="PTHR13856:SF32">
    <property type="entry name" value="TARGET OF MYB1 MEMBRANE TRAFFICKING PROTEIN"/>
    <property type="match status" value="1"/>
</dbReference>
<feature type="region of interest" description="Disordered" evidence="1">
    <location>
        <begin position="134"/>
        <end position="173"/>
    </location>
</feature>
<feature type="non-terminal residue" evidence="2">
    <location>
        <position position="1"/>
    </location>
</feature>
<dbReference type="PANTHER" id="PTHR13856">
    <property type="entry name" value="VHS DOMAIN CONTAINING PROTEIN FAMILY"/>
    <property type="match status" value="1"/>
</dbReference>
<dbReference type="EMBL" id="CATNWA010014814">
    <property type="protein sequence ID" value="CAI9576213.1"/>
    <property type="molecule type" value="Genomic_DNA"/>
</dbReference>
<organism evidence="2 3">
    <name type="scientific">Staurois parvus</name>
    <dbReference type="NCBI Taxonomy" id="386267"/>
    <lineage>
        <taxon>Eukaryota</taxon>
        <taxon>Metazoa</taxon>
        <taxon>Chordata</taxon>
        <taxon>Craniata</taxon>
        <taxon>Vertebrata</taxon>
        <taxon>Euteleostomi</taxon>
        <taxon>Amphibia</taxon>
        <taxon>Batrachia</taxon>
        <taxon>Anura</taxon>
        <taxon>Neobatrachia</taxon>
        <taxon>Ranoidea</taxon>
        <taxon>Ranidae</taxon>
        <taxon>Staurois</taxon>
    </lineage>
</organism>
<feature type="compositionally biased region" description="Basic and acidic residues" evidence="1">
    <location>
        <begin position="161"/>
        <end position="173"/>
    </location>
</feature>
<dbReference type="Proteomes" id="UP001162483">
    <property type="component" value="Unassembled WGS sequence"/>
</dbReference>
<feature type="compositionally biased region" description="Polar residues" evidence="1">
    <location>
        <begin position="143"/>
        <end position="160"/>
    </location>
</feature>
<evidence type="ECO:0008006" key="4">
    <source>
        <dbReference type="Google" id="ProtNLM"/>
    </source>
</evidence>
<gene>
    <name evidence="2" type="ORF">SPARVUS_LOCUS8399247</name>
</gene>
<accession>A0ABN9DY39</accession>
<keyword evidence="3" id="KW-1185">Reference proteome</keyword>